<dbReference type="EMBL" id="RYYR01000007">
    <property type="protein sequence ID" value="RUL54180.1"/>
    <property type="molecule type" value="Genomic_DNA"/>
</dbReference>
<comment type="caution">
    <text evidence="1">The sequence shown here is derived from an EMBL/GenBank/DDBJ whole genome shotgun (WGS) entry which is preliminary data.</text>
</comment>
<organism evidence="1 2">
    <name type="scientific">Lysinibacillus antri</name>
    <dbReference type="NCBI Taxonomy" id="2498145"/>
    <lineage>
        <taxon>Bacteria</taxon>
        <taxon>Bacillati</taxon>
        <taxon>Bacillota</taxon>
        <taxon>Bacilli</taxon>
        <taxon>Bacillales</taxon>
        <taxon>Bacillaceae</taxon>
        <taxon>Lysinibacillus</taxon>
    </lineage>
</organism>
<dbReference type="Proteomes" id="UP000287910">
    <property type="component" value="Unassembled WGS sequence"/>
</dbReference>
<dbReference type="InterPro" id="IPR022258">
    <property type="entry name" value="Flagellar_operon_YvyF"/>
</dbReference>
<gene>
    <name evidence="1" type="ORF">EK386_06620</name>
</gene>
<evidence type="ECO:0000313" key="2">
    <source>
        <dbReference type="Proteomes" id="UP000287910"/>
    </source>
</evidence>
<sequence>MAEIKNCPQCGDFFNYTGLREVCHKCAQNEEEMYQVVYKFLRKRENRAATMERIVEATGVNESLIHKWVRKGRLHPATFPNLGYPCDNCGHITNTGKLCSKCQDEIKSDLRTFEAAKEFRDNIAKGEKGTYLSDRNK</sequence>
<dbReference type="NCBIfam" id="TIGR03826">
    <property type="entry name" value="YvyF"/>
    <property type="match status" value="1"/>
</dbReference>
<reference evidence="1 2" key="1">
    <citation type="submission" date="2018-12" db="EMBL/GenBank/DDBJ databases">
        <title>Lysinibacillus antri sp. nov., isolated from a cave soil.</title>
        <authorList>
            <person name="Narsing Rao M.P."/>
            <person name="Zhang H."/>
            <person name="Dong Z.-Y."/>
            <person name="Niu X.-K."/>
            <person name="Zhang K."/>
            <person name="Fang B.-Z."/>
            <person name="Kang Y.-Q."/>
            <person name="Xiao M."/>
            <person name="Li W.-J."/>
        </authorList>
    </citation>
    <scope>NUCLEOTIDE SEQUENCE [LARGE SCALE GENOMIC DNA]</scope>
    <source>
        <strain evidence="1 2">SYSU K30002</strain>
    </source>
</reference>
<dbReference type="RefSeq" id="WP_126658249.1">
    <property type="nucleotide sequence ID" value="NZ_RYYR01000007.1"/>
</dbReference>
<accession>A0A3S0P8U7</accession>
<proteinExistence type="predicted"/>
<evidence type="ECO:0000313" key="1">
    <source>
        <dbReference type="EMBL" id="RUL54180.1"/>
    </source>
</evidence>
<dbReference type="AlphaFoldDB" id="A0A3S0P8U7"/>
<protein>
    <recommendedName>
        <fullName evidence="3">Flagellar protein</fullName>
    </recommendedName>
</protein>
<keyword evidence="2" id="KW-1185">Reference proteome</keyword>
<evidence type="ECO:0008006" key="3">
    <source>
        <dbReference type="Google" id="ProtNLM"/>
    </source>
</evidence>
<name>A0A3S0P8U7_9BACI</name>